<proteinExistence type="predicted"/>
<dbReference type="Proteomes" id="UP000000768">
    <property type="component" value="Chromosome 5"/>
</dbReference>
<gene>
    <name evidence="1" type="ORF">SORBI_3005G036450</name>
</gene>
<dbReference type="InParanoid" id="A0A1Z5RGI1"/>
<name>A0A1Z5RGI1_SORBI</name>
<organism evidence="1 2">
    <name type="scientific">Sorghum bicolor</name>
    <name type="common">Sorghum</name>
    <name type="synonym">Sorghum vulgare</name>
    <dbReference type="NCBI Taxonomy" id="4558"/>
    <lineage>
        <taxon>Eukaryota</taxon>
        <taxon>Viridiplantae</taxon>
        <taxon>Streptophyta</taxon>
        <taxon>Embryophyta</taxon>
        <taxon>Tracheophyta</taxon>
        <taxon>Spermatophyta</taxon>
        <taxon>Magnoliopsida</taxon>
        <taxon>Liliopsida</taxon>
        <taxon>Poales</taxon>
        <taxon>Poaceae</taxon>
        <taxon>PACMAD clade</taxon>
        <taxon>Panicoideae</taxon>
        <taxon>Andropogonodae</taxon>
        <taxon>Andropogoneae</taxon>
        <taxon>Sorghinae</taxon>
        <taxon>Sorghum</taxon>
    </lineage>
</organism>
<sequence length="87" mass="9461">MQAEGHHDSIVNLQQSTTISTLVLKENAPPLYLDTKVLKDKACTENAINILTDNPFGAKRLSPIVAVAPPHDSSSIKQSTDDAQFFL</sequence>
<accession>A0A1Z5RGI1</accession>
<evidence type="ECO:0000313" key="2">
    <source>
        <dbReference type="Proteomes" id="UP000000768"/>
    </source>
</evidence>
<reference evidence="2" key="2">
    <citation type="journal article" date="2018" name="Plant J.">
        <title>The Sorghum bicolor reference genome: improved assembly, gene annotations, a transcriptome atlas, and signatures of genome organization.</title>
        <authorList>
            <person name="McCormick R.F."/>
            <person name="Truong S.K."/>
            <person name="Sreedasyam A."/>
            <person name="Jenkins J."/>
            <person name="Shu S."/>
            <person name="Sims D."/>
            <person name="Kennedy M."/>
            <person name="Amirebrahimi M."/>
            <person name="Weers B.D."/>
            <person name="McKinley B."/>
            <person name="Mattison A."/>
            <person name="Morishige D.T."/>
            <person name="Grimwood J."/>
            <person name="Schmutz J."/>
            <person name="Mullet J.E."/>
        </authorList>
    </citation>
    <scope>NUCLEOTIDE SEQUENCE [LARGE SCALE GENOMIC DNA]</scope>
    <source>
        <strain evidence="2">cv. BTx623</strain>
    </source>
</reference>
<reference evidence="1 2" key="1">
    <citation type="journal article" date="2009" name="Nature">
        <title>The Sorghum bicolor genome and the diversification of grasses.</title>
        <authorList>
            <person name="Paterson A.H."/>
            <person name="Bowers J.E."/>
            <person name="Bruggmann R."/>
            <person name="Dubchak I."/>
            <person name="Grimwood J."/>
            <person name="Gundlach H."/>
            <person name="Haberer G."/>
            <person name="Hellsten U."/>
            <person name="Mitros T."/>
            <person name="Poliakov A."/>
            <person name="Schmutz J."/>
            <person name="Spannagl M."/>
            <person name="Tang H."/>
            <person name="Wang X."/>
            <person name="Wicker T."/>
            <person name="Bharti A.K."/>
            <person name="Chapman J."/>
            <person name="Feltus F.A."/>
            <person name="Gowik U."/>
            <person name="Grigoriev I.V."/>
            <person name="Lyons E."/>
            <person name="Maher C.A."/>
            <person name="Martis M."/>
            <person name="Narechania A."/>
            <person name="Otillar R.P."/>
            <person name="Penning B.W."/>
            <person name="Salamov A.A."/>
            <person name="Wang Y."/>
            <person name="Zhang L."/>
            <person name="Carpita N.C."/>
            <person name="Freeling M."/>
            <person name="Gingle A.R."/>
            <person name="Hash C.T."/>
            <person name="Keller B."/>
            <person name="Klein P."/>
            <person name="Kresovich S."/>
            <person name="McCann M.C."/>
            <person name="Ming R."/>
            <person name="Peterson D.G."/>
            <person name="Mehboob-ur-Rahman"/>
            <person name="Ware D."/>
            <person name="Westhoff P."/>
            <person name="Mayer K.F."/>
            <person name="Messing J."/>
            <person name="Rokhsar D.S."/>
        </authorList>
    </citation>
    <scope>NUCLEOTIDE SEQUENCE [LARGE SCALE GENOMIC DNA]</scope>
    <source>
        <strain evidence="2">cv. BTx623</strain>
    </source>
</reference>
<dbReference type="EMBL" id="CM000764">
    <property type="protein sequence ID" value="OQU82883.1"/>
    <property type="molecule type" value="Genomic_DNA"/>
</dbReference>
<dbReference type="Gramene" id="OQU82883">
    <property type="protein sequence ID" value="OQU82883"/>
    <property type="gene ID" value="SORBI_3005G036450"/>
</dbReference>
<evidence type="ECO:0000313" key="1">
    <source>
        <dbReference type="EMBL" id="OQU82883.1"/>
    </source>
</evidence>
<keyword evidence="2" id="KW-1185">Reference proteome</keyword>
<protein>
    <submittedName>
        <fullName evidence="1">Uncharacterized protein</fullName>
    </submittedName>
</protein>
<dbReference type="AlphaFoldDB" id="A0A1Z5RGI1"/>